<keyword evidence="10" id="KW-1185">Reference proteome</keyword>
<reference evidence="9" key="1">
    <citation type="submission" date="2020-05" db="EMBL/GenBank/DDBJ databases">
        <title>Phylogenomic resolution of chytrid fungi.</title>
        <authorList>
            <person name="Stajich J.E."/>
            <person name="Amses K."/>
            <person name="Simmons R."/>
            <person name="Seto K."/>
            <person name="Myers J."/>
            <person name="Bonds A."/>
            <person name="Quandt C.A."/>
            <person name="Barry K."/>
            <person name="Liu P."/>
            <person name="Grigoriev I."/>
            <person name="Longcore J.E."/>
            <person name="James T.Y."/>
        </authorList>
    </citation>
    <scope>NUCLEOTIDE SEQUENCE</scope>
    <source>
        <strain evidence="9">PLAUS21</strain>
    </source>
</reference>
<name>A0AAD5Y4D1_9FUNG</name>
<dbReference type="GO" id="GO:0004146">
    <property type="term" value="F:dihydrofolate reductase activity"/>
    <property type="evidence" value="ECO:0007669"/>
    <property type="project" value="UniProtKB-EC"/>
</dbReference>
<evidence type="ECO:0000256" key="2">
    <source>
        <dbReference type="ARBA" id="ARBA00012856"/>
    </source>
</evidence>
<dbReference type="Pfam" id="PF00186">
    <property type="entry name" value="DHFR_1"/>
    <property type="match status" value="1"/>
</dbReference>
<dbReference type="InterPro" id="IPR017925">
    <property type="entry name" value="DHFR_CS"/>
</dbReference>
<evidence type="ECO:0000256" key="6">
    <source>
        <dbReference type="ARBA" id="ARBA00023002"/>
    </source>
</evidence>
<organism evidence="9 10">
    <name type="scientific">Boothiomyces macroporosus</name>
    <dbReference type="NCBI Taxonomy" id="261099"/>
    <lineage>
        <taxon>Eukaryota</taxon>
        <taxon>Fungi</taxon>
        <taxon>Fungi incertae sedis</taxon>
        <taxon>Chytridiomycota</taxon>
        <taxon>Chytridiomycota incertae sedis</taxon>
        <taxon>Chytridiomycetes</taxon>
        <taxon>Rhizophydiales</taxon>
        <taxon>Terramycetaceae</taxon>
        <taxon>Boothiomyces</taxon>
    </lineage>
</organism>
<protein>
    <recommendedName>
        <fullName evidence="3">Dihydrofolate reductase</fullName>
        <ecNumber evidence="2">1.5.1.3</ecNumber>
    </recommendedName>
</protein>
<gene>
    <name evidence="9" type="ORF">HK103_002452</name>
</gene>
<dbReference type="Gene3D" id="3.40.430.10">
    <property type="entry name" value="Dihydrofolate Reductase, subunit A"/>
    <property type="match status" value="1"/>
</dbReference>
<accession>A0AAD5Y4D1</accession>
<keyword evidence="4" id="KW-0554">One-carbon metabolism</keyword>
<comment type="pathway">
    <text evidence="1">Cofactor biosynthesis; tetrahydrofolate biosynthesis; 5,6,7,8-tetrahydrofolate from 7,8-dihydrofolate: step 1/1.</text>
</comment>
<evidence type="ECO:0000313" key="10">
    <source>
        <dbReference type="Proteomes" id="UP001210925"/>
    </source>
</evidence>
<dbReference type="GO" id="GO:0050661">
    <property type="term" value="F:NADP binding"/>
    <property type="evidence" value="ECO:0007669"/>
    <property type="project" value="InterPro"/>
</dbReference>
<evidence type="ECO:0000259" key="8">
    <source>
        <dbReference type="PROSITE" id="PS51330"/>
    </source>
</evidence>
<evidence type="ECO:0000256" key="1">
    <source>
        <dbReference type="ARBA" id="ARBA00004903"/>
    </source>
</evidence>
<dbReference type="EMBL" id="JADGKB010000187">
    <property type="protein sequence ID" value="KAJ3251327.1"/>
    <property type="molecule type" value="Genomic_DNA"/>
</dbReference>
<dbReference type="PRINTS" id="PR00070">
    <property type="entry name" value="DHFR"/>
</dbReference>
<dbReference type="PROSITE" id="PS00075">
    <property type="entry name" value="DHFR_1"/>
    <property type="match status" value="1"/>
</dbReference>
<dbReference type="GO" id="GO:0006730">
    <property type="term" value="P:one-carbon metabolic process"/>
    <property type="evidence" value="ECO:0007669"/>
    <property type="project" value="UniProtKB-KW"/>
</dbReference>
<dbReference type="InterPro" id="IPR012259">
    <property type="entry name" value="DHFR"/>
</dbReference>
<keyword evidence="6" id="KW-0560">Oxidoreductase</keyword>
<feature type="domain" description="DHFR" evidence="8">
    <location>
        <begin position="6"/>
        <end position="169"/>
    </location>
</feature>
<dbReference type="GO" id="GO:0046655">
    <property type="term" value="P:folic acid metabolic process"/>
    <property type="evidence" value="ECO:0007669"/>
    <property type="project" value="TreeGrafter"/>
</dbReference>
<sequence length="172" mass="20397">MTRKYNFKAIVAATTNHGIGNKNALPWRLSKDMEFFKNTTISKTQKPNVVIMGKKTFDSIPKKFRPLADRINIVLTRQNIKDESVIYCNSVNQVFQELEKIDYQDVFVIGGKMIYELFYDYIDTFYLTRIFTEFECDTFLELPEYFKLVEKSELQKQGQVEYEFQVLKKHLL</sequence>
<evidence type="ECO:0000256" key="3">
    <source>
        <dbReference type="ARBA" id="ARBA00018886"/>
    </source>
</evidence>
<evidence type="ECO:0000313" key="9">
    <source>
        <dbReference type="EMBL" id="KAJ3251327.1"/>
    </source>
</evidence>
<dbReference type="InterPro" id="IPR001796">
    <property type="entry name" value="DHFR_dom"/>
</dbReference>
<dbReference type="PANTHER" id="PTHR48069">
    <property type="entry name" value="DIHYDROFOLATE REDUCTASE"/>
    <property type="match status" value="1"/>
</dbReference>
<evidence type="ECO:0000256" key="4">
    <source>
        <dbReference type="ARBA" id="ARBA00022563"/>
    </source>
</evidence>
<dbReference type="CDD" id="cd00209">
    <property type="entry name" value="DHFR"/>
    <property type="match status" value="1"/>
</dbReference>
<dbReference type="GO" id="GO:0005739">
    <property type="term" value="C:mitochondrion"/>
    <property type="evidence" value="ECO:0007669"/>
    <property type="project" value="TreeGrafter"/>
</dbReference>
<dbReference type="PANTHER" id="PTHR48069:SF3">
    <property type="entry name" value="DIHYDROFOLATE REDUCTASE"/>
    <property type="match status" value="1"/>
</dbReference>
<dbReference type="EC" id="1.5.1.3" evidence="2"/>
<dbReference type="GO" id="GO:0046452">
    <property type="term" value="P:dihydrofolate metabolic process"/>
    <property type="evidence" value="ECO:0007669"/>
    <property type="project" value="TreeGrafter"/>
</dbReference>
<dbReference type="AlphaFoldDB" id="A0AAD5Y4D1"/>
<comment type="similarity">
    <text evidence="7">Belongs to the dihydrofolate reductase family.</text>
</comment>
<dbReference type="Proteomes" id="UP001210925">
    <property type="component" value="Unassembled WGS sequence"/>
</dbReference>
<dbReference type="InterPro" id="IPR024072">
    <property type="entry name" value="DHFR-like_dom_sf"/>
</dbReference>
<dbReference type="SUPFAM" id="SSF53597">
    <property type="entry name" value="Dihydrofolate reductase-like"/>
    <property type="match status" value="1"/>
</dbReference>
<keyword evidence="5" id="KW-0521">NADP</keyword>
<evidence type="ECO:0000256" key="7">
    <source>
        <dbReference type="RuleBase" id="RU004474"/>
    </source>
</evidence>
<comment type="caution">
    <text evidence="9">The sequence shown here is derived from an EMBL/GenBank/DDBJ whole genome shotgun (WGS) entry which is preliminary data.</text>
</comment>
<dbReference type="PROSITE" id="PS51330">
    <property type="entry name" value="DHFR_2"/>
    <property type="match status" value="1"/>
</dbReference>
<evidence type="ECO:0000256" key="5">
    <source>
        <dbReference type="ARBA" id="ARBA00022857"/>
    </source>
</evidence>
<dbReference type="GO" id="GO:0046654">
    <property type="term" value="P:tetrahydrofolate biosynthetic process"/>
    <property type="evidence" value="ECO:0007669"/>
    <property type="project" value="InterPro"/>
</dbReference>
<proteinExistence type="inferred from homology"/>